<protein>
    <submittedName>
        <fullName evidence="5">Cullin domain-containing protein</fullName>
    </submittedName>
</protein>
<dbReference type="InterPro" id="IPR016159">
    <property type="entry name" value="Cullin_repeat-like_dom_sf"/>
</dbReference>
<dbReference type="SUPFAM" id="SSF74788">
    <property type="entry name" value="Cullin repeat-like"/>
    <property type="match status" value="1"/>
</dbReference>
<organism evidence="4 5">
    <name type="scientific">Panagrellus redivivus</name>
    <name type="common">Microworm</name>
    <dbReference type="NCBI Taxonomy" id="6233"/>
    <lineage>
        <taxon>Eukaryota</taxon>
        <taxon>Metazoa</taxon>
        <taxon>Ecdysozoa</taxon>
        <taxon>Nematoda</taxon>
        <taxon>Chromadorea</taxon>
        <taxon>Rhabditida</taxon>
        <taxon>Tylenchina</taxon>
        <taxon>Panagrolaimomorpha</taxon>
        <taxon>Panagrolaimoidea</taxon>
        <taxon>Panagrolaimidae</taxon>
        <taxon>Panagrellus</taxon>
    </lineage>
</organism>
<reference evidence="4" key="1">
    <citation type="journal article" date="2013" name="Genetics">
        <title>The draft genome and transcriptome of Panagrellus redivivus are shaped by the harsh demands of a free-living lifestyle.</title>
        <authorList>
            <person name="Srinivasan J."/>
            <person name="Dillman A.R."/>
            <person name="Macchietto M.G."/>
            <person name="Heikkinen L."/>
            <person name="Lakso M."/>
            <person name="Fracchia K.M."/>
            <person name="Antoshechkin I."/>
            <person name="Mortazavi A."/>
            <person name="Wong G."/>
            <person name="Sternberg P.W."/>
        </authorList>
    </citation>
    <scope>NUCLEOTIDE SEQUENCE [LARGE SCALE GENOMIC DNA]</scope>
    <source>
        <strain evidence="4">MT8872</strain>
    </source>
</reference>
<dbReference type="Gene3D" id="1.20.1310.10">
    <property type="entry name" value="Cullin Repeats"/>
    <property type="match status" value="2"/>
</dbReference>
<dbReference type="GO" id="GO:0006511">
    <property type="term" value="P:ubiquitin-dependent protein catabolic process"/>
    <property type="evidence" value="ECO:0007669"/>
    <property type="project" value="InterPro"/>
</dbReference>
<comment type="similarity">
    <text evidence="1">Belongs to the cullin family.</text>
</comment>
<evidence type="ECO:0000256" key="1">
    <source>
        <dbReference type="ARBA" id="ARBA00006019"/>
    </source>
</evidence>
<accession>A0A7E4USA0</accession>
<reference evidence="5" key="2">
    <citation type="submission" date="2020-10" db="UniProtKB">
        <authorList>
            <consortium name="WormBaseParasite"/>
        </authorList>
    </citation>
    <scope>IDENTIFICATION</scope>
</reference>
<evidence type="ECO:0000313" key="5">
    <source>
        <dbReference type="WBParaSite" id="Pan_g12233.t1"/>
    </source>
</evidence>
<dbReference type="AlphaFoldDB" id="A0A7E4USA0"/>
<dbReference type="WBParaSite" id="Pan_g12233.t1">
    <property type="protein sequence ID" value="Pan_g12233.t1"/>
    <property type="gene ID" value="Pan_g12233"/>
</dbReference>
<dbReference type="InterPro" id="IPR001373">
    <property type="entry name" value="Cullin_N"/>
</dbReference>
<dbReference type="GO" id="GO:0031625">
    <property type="term" value="F:ubiquitin protein ligase binding"/>
    <property type="evidence" value="ECO:0007669"/>
    <property type="project" value="InterPro"/>
</dbReference>
<proteinExistence type="inferred from homology"/>
<evidence type="ECO:0000256" key="2">
    <source>
        <dbReference type="ARBA" id="ARBA00022786"/>
    </source>
</evidence>
<name>A0A7E4USA0_PANRE</name>
<dbReference type="Pfam" id="PF00888">
    <property type="entry name" value="Cullin"/>
    <property type="match status" value="1"/>
</dbReference>
<evidence type="ECO:0000313" key="4">
    <source>
        <dbReference type="Proteomes" id="UP000492821"/>
    </source>
</evidence>
<feature type="domain" description="Cullin N-terminal" evidence="3">
    <location>
        <begin position="23"/>
        <end position="333"/>
    </location>
</feature>
<keyword evidence="4" id="KW-1185">Reference proteome</keyword>
<evidence type="ECO:0000259" key="3">
    <source>
        <dbReference type="Pfam" id="PF00888"/>
    </source>
</evidence>
<dbReference type="Proteomes" id="UP000492821">
    <property type="component" value="Unassembled WGS sequence"/>
</dbReference>
<keyword evidence="2" id="KW-0833">Ubl conjugation pathway</keyword>
<sequence>MDNMVKTFDGIRVSSTDVFIQHWPAIKDMIKDFLSSGEKPTANEFMSLYNGVYKLLTSVKKRCDKCIDEGEVYNYLKQLFEDHVKTLRQKMEQLEGIDLLQWYGRNWDVYKSAIESVAYVSEKFYDYHYGGSIGDQIESLVVFNICVRVWQDELLSSSRLCNAIIALLIGELQNQDATESVTKLIFQSLVQGVKLPNTLPQSFVDQVQSRSNSTPCKVYYNTINYEEPAKDYILAALQQLQNNSVTDYVKAVQQRKSDNPNKELGPFHGTLDEIMTTGLLESCDVVLVNSDQFRGELDNLLKNKQTEVLNNVFSTFGNVKGANAVLAEYQKKLKN</sequence>